<dbReference type="GO" id="GO:0003677">
    <property type="term" value="F:DNA binding"/>
    <property type="evidence" value="ECO:0007669"/>
    <property type="project" value="UniProtKB-KW"/>
</dbReference>
<dbReference type="InterPro" id="IPR039420">
    <property type="entry name" value="WalR-like"/>
</dbReference>
<dbReference type="PROSITE" id="PS50110">
    <property type="entry name" value="RESPONSE_REGULATORY"/>
    <property type="match status" value="1"/>
</dbReference>
<sequence length="204" mass="21644">MPCVRVLIAEDMHMIRGALVALLELEPDLQVVASVDRGDTIVKAALASPPDVAIIDIDLPGVDGLTAAADLHVQLPSCRTLILTSLGRPGTLRRALSAQVTGFLLKDSPPQQLADAVRAVAAGRRVIDPQLALSAWDSPQNPLSPRELEVLRLAARGADAAEIAGCLFLSKGTVRNYLTAIVTKLGARNRIDAIRISEEAGWIP</sequence>
<dbReference type="Pfam" id="PF00072">
    <property type="entry name" value="Response_reg"/>
    <property type="match status" value="1"/>
</dbReference>
<dbReference type="PROSITE" id="PS00622">
    <property type="entry name" value="HTH_LUXR_1"/>
    <property type="match status" value="1"/>
</dbReference>
<proteinExistence type="predicted"/>
<organism evidence="5 6">
    <name type="scientific">Kitasatospora albolonga</name>
    <dbReference type="NCBI Taxonomy" id="68173"/>
    <lineage>
        <taxon>Bacteria</taxon>
        <taxon>Bacillati</taxon>
        <taxon>Actinomycetota</taxon>
        <taxon>Actinomycetes</taxon>
        <taxon>Kitasatosporales</taxon>
        <taxon>Streptomycetaceae</taxon>
        <taxon>Kitasatospora</taxon>
    </lineage>
</organism>
<dbReference type="InterPro" id="IPR001789">
    <property type="entry name" value="Sig_transdc_resp-reg_receiver"/>
</dbReference>
<dbReference type="InterPro" id="IPR016032">
    <property type="entry name" value="Sig_transdc_resp-reg_C-effctor"/>
</dbReference>
<evidence type="ECO:0000256" key="2">
    <source>
        <dbReference type="PROSITE-ProRule" id="PRU00169"/>
    </source>
</evidence>
<name>A0ABC8C139_9ACTN</name>
<dbReference type="Pfam" id="PF00196">
    <property type="entry name" value="GerE"/>
    <property type="match status" value="1"/>
</dbReference>
<evidence type="ECO:0000259" key="3">
    <source>
        <dbReference type="PROSITE" id="PS50043"/>
    </source>
</evidence>
<dbReference type="RefSeq" id="WP_084751596.1">
    <property type="nucleotide sequence ID" value="NZ_CP020563.1"/>
</dbReference>
<feature type="domain" description="Response regulatory" evidence="4">
    <location>
        <begin position="5"/>
        <end position="121"/>
    </location>
</feature>
<dbReference type="SUPFAM" id="SSF52172">
    <property type="entry name" value="CheY-like"/>
    <property type="match status" value="1"/>
</dbReference>
<dbReference type="KEGG" id="kab:B7C62_31235"/>
<dbReference type="AlphaFoldDB" id="A0ABC8C139"/>
<feature type="modified residue" description="4-aspartylphosphate" evidence="2">
    <location>
        <position position="56"/>
    </location>
</feature>
<dbReference type="Gene3D" id="3.40.50.2300">
    <property type="match status" value="1"/>
</dbReference>
<gene>
    <name evidence="5" type="ORF">B7C62_31235</name>
</gene>
<protein>
    <submittedName>
        <fullName evidence="5">DNA-binding response regulator</fullName>
    </submittedName>
</protein>
<dbReference type="Proteomes" id="UP000192251">
    <property type="component" value="Chromosome"/>
</dbReference>
<keyword evidence="1 5" id="KW-0238">DNA-binding</keyword>
<evidence type="ECO:0000259" key="4">
    <source>
        <dbReference type="PROSITE" id="PS50110"/>
    </source>
</evidence>
<dbReference type="InterPro" id="IPR000792">
    <property type="entry name" value="Tscrpt_reg_LuxR_C"/>
</dbReference>
<keyword evidence="6" id="KW-1185">Reference proteome</keyword>
<dbReference type="EMBL" id="CP020563">
    <property type="protein sequence ID" value="ARF76255.1"/>
    <property type="molecule type" value="Genomic_DNA"/>
</dbReference>
<dbReference type="CDD" id="cd06170">
    <property type="entry name" value="LuxR_C_like"/>
    <property type="match status" value="1"/>
</dbReference>
<dbReference type="SMART" id="SM00421">
    <property type="entry name" value="HTH_LUXR"/>
    <property type="match status" value="1"/>
</dbReference>
<reference evidence="5 6" key="1">
    <citation type="submission" date="2017-04" db="EMBL/GenBank/DDBJ databases">
        <title>The complete genome sequence of Streptomyces albolongus YIM 101047, the producer of novel bafilomycins and novel odoriferous sesquiterpenoids.</title>
        <authorList>
            <person name="Yin M."/>
            <person name="Jiang Y."/>
        </authorList>
    </citation>
    <scope>NUCLEOTIDE SEQUENCE [LARGE SCALE GENOMIC DNA]</scope>
    <source>
        <strain evidence="5 6">YIM 101047</strain>
    </source>
</reference>
<evidence type="ECO:0000256" key="1">
    <source>
        <dbReference type="ARBA" id="ARBA00023125"/>
    </source>
</evidence>
<evidence type="ECO:0000313" key="6">
    <source>
        <dbReference type="Proteomes" id="UP000192251"/>
    </source>
</evidence>
<dbReference type="PANTHER" id="PTHR43214">
    <property type="entry name" value="TWO-COMPONENT RESPONSE REGULATOR"/>
    <property type="match status" value="1"/>
</dbReference>
<feature type="domain" description="HTH luxR-type" evidence="3">
    <location>
        <begin position="136"/>
        <end position="201"/>
    </location>
</feature>
<dbReference type="SUPFAM" id="SSF46894">
    <property type="entry name" value="C-terminal effector domain of the bipartite response regulators"/>
    <property type="match status" value="1"/>
</dbReference>
<evidence type="ECO:0000313" key="5">
    <source>
        <dbReference type="EMBL" id="ARF76255.1"/>
    </source>
</evidence>
<dbReference type="PANTHER" id="PTHR43214:SF42">
    <property type="entry name" value="TRANSCRIPTIONAL REGULATORY PROTEIN DESR"/>
    <property type="match status" value="1"/>
</dbReference>
<dbReference type="PROSITE" id="PS50043">
    <property type="entry name" value="HTH_LUXR_2"/>
    <property type="match status" value="1"/>
</dbReference>
<dbReference type="PRINTS" id="PR00038">
    <property type="entry name" value="HTHLUXR"/>
</dbReference>
<dbReference type="InterPro" id="IPR011006">
    <property type="entry name" value="CheY-like_superfamily"/>
</dbReference>
<accession>A0ABC8C139</accession>
<keyword evidence="2" id="KW-0597">Phosphoprotein</keyword>
<dbReference type="SMART" id="SM00448">
    <property type="entry name" value="REC"/>
    <property type="match status" value="1"/>
</dbReference>